<reference evidence="1 2" key="1">
    <citation type="journal article" date="2024" name="Commun. Biol.">
        <title>Comparative genomic analysis of thermophilic fungi reveals convergent evolutionary adaptations and gene losses.</title>
        <authorList>
            <person name="Steindorff A.S."/>
            <person name="Aguilar-Pontes M.V."/>
            <person name="Robinson A.J."/>
            <person name="Andreopoulos B."/>
            <person name="LaButti K."/>
            <person name="Kuo A."/>
            <person name="Mondo S."/>
            <person name="Riley R."/>
            <person name="Otillar R."/>
            <person name="Haridas S."/>
            <person name="Lipzen A."/>
            <person name="Grimwood J."/>
            <person name="Schmutz J."/>
            <person name="Clum A."/>
            <person name="Reid I.D."/>
            <person name="Moisan M.C."/>
            <person name="Butler G."/>
            <person name="Nguyen T.T.M."/>
            <person name="Dewar K."/>
            <person name="Conant G."/>
            <person name="Drula E."/>
            <person name="Henrissat B."/>
            <person name="Hansel C."/>
            <person name="Singer S."/>
            <person name="Hutchinson M.I."/>
            <person name="de Vries R.P."/>
            <person name="Natvig D.O."/>
            <person name="Powell A.J."/>
            <person name="Tsang A."/>
            <person name="Grigoriev I.V."/>
        </authorList>
    </citation>
    <scope>NUCLEOTIDE SEQUENCE [LARGE SCALE GENOMIC DNA]</scope>
    <source>
        <strain evidence="1 2">ATCC 22073</strain>
    </source>
</reference>
<evidence type="ECO:0000313" key="1">
    <source>
        <dbReference type="EMBL" id="KAL2268569.1"/>
    </source>
</evidence>
<dbReference type="Gene3D" id="3.40.50.150">
    <property type="entry name" value="Vaccinia Virus protein VP39"/>
    <property type="match status" value="1"/>
</dbReference>
<protein>
    <recommendedName>
        <fullName evidence="3">S-adenosyl-L-methionine-dependent methyltransferase</fullName>
    </recommendedName>
</protein>
<keyword evidence="2" id="KW-1185">Reference proteome</keyword>
<organism evidence="1 2">
    <name type="scientific">Remersonia thermophila</name>
    <dbReference type="NCBI Taxonomy" id="72144"/>
    <lineage>
        <taxon>Eukaryota</taxon>
        <taxon>Fungi</taxon>
        <taxon>Dikarya</taxon>
        <taxon>Ascomycota</taxon>
        <taxon>Pezizomycotina</taxon>
        <taxon>Sordariomycetes</taxon>
        <taxon>Sordariomycetidae</taxon>
        <taxon>Sordariales</taxon>
        <taxon>Sordariales incertae sedis</taxon>
        <taxon>Remersonia</taxon>
    </lineage>
</organism>
<accession>A0ABR4DE25</accession>
<dbReference type="SUPFAM" id="SSF53335">
    <property type="entry name" value="S-adenosyl-L-methionine-dependent methyltransferases"/>
    <property type="match status" value="1"/>
</dbReference>
<gene>
    <name evidence="1" type="ORF">VTJ83DRAFT_3415</name>
</gene>
<proteinExistence type="predicted"/>
<dbReference type="GeneID" id="98124435"/>
<dbReference type="InterPro" id="IPR029063">
    <property type="entry name" value="SAM-dependent_MTases_sf"/>
</dbReference>
<evidence type="ECO:0000313" key="2">
    <source>
        <dbReference type="Proteomes" id="UP001600064"/>
    </source>
</evidence>
<evidence type="ECO:0008006" key="3">
    <source>
        <dbReference type="Google" id="ProtNLM"/>
    </source>
</evidence>
<dbReference type="PANTHER" id="PTHR18895">
    <property type="entry name" value="HEMK METHYLTRANSFERASE"/>
    <property type="match status" value="1"/>
</dbReference>
<dbReference type="InterPro" id="IPR050320">
    <property type="entry name" value="N5-glutamine_MTase"/>
</dbReference>
<dbReference type="RefSeq" id="XP_070867293.1">
    <property type="nucleotide sequence ID" value="XM_071009791.1"/>
</dbReference>
<dbReference type="EMBL" id="JAZGUE010000003">
    <property type="protein sequence ID" value="KAL2268569.1"/>
    <property type="molecule type" value="Genomic_DNA"/>
</dbReference>
<sequence>MPRLPPSLFWRARKDISPFAPVLLPVCRDLTSTANELRWIREHVRDTPSPVPDQLRVWDLVEKRGKGVPLQYVLGNQPFGDLDIRCRPGVLIPRPETESYTLQLASLLARDRPPPSSLSILDLCTGTGCIPLLLLHALLRTLPRPVPITVRGVDICPHAVQLARENLRRARARLSSTAGDLEGACSVAFLQHDIFDPSLLRLLANPEEAITTTTTTAAAAATLPQPLNPGLDLLTINPPYISPRAFARSTARAVRNHEPRLALVPEPLAAAAAESSDSTLEPHDVFYARALAIADALRPKRMLMEVGGLDQALRVVRFFLRRRRRRPAEGLFKTVEVWRDEPAAGDRGERMAVEGTEVTVRGEGLGRAVYFSVF</sequence>
<name>A0ABR4DE25_9PEZI</name>
<dbReference type="Proteomes" id="UP001600064">
    <property type="component" value="Unassembled WGS sequence"/>
</dbReference>
<comment type="caution">
    <text evidence="1">The sequence shown here is derived from an EMBL/GenBank/DDBJ whole genome shotgun (WGS) entry which is preliminary data.</text>
</comment>
<dbReference type="PANTHER" id="PTHR18895:SF74">
    <property type="entry name" value="MTRF1L RELEASE FACTOR GLUTAMINE METHYLTRANSFERASE"/>
    <property type="match status" value="1"/>
</dbReference>